<protein>
    <recommendedName>
        <fullName evidence="2">Putative regulatory protein FmdB zinc ribbon domain-containing protein</fullName>
    </recommendedName>
</protein>
<dbReference type="Proteomes" id="UP001366166">
    <property type="component" value="Chromosome"/>
</dbReference>
<dbReference type="PANTHER" id="PTHR34404:SF2">
    <property type="entry name" value="CONSERVED SERINE RICH PROTEIN"/>
    <property type="match status" value="1"/>
</dbReference>
<dbReference type="Pfam" id="PF09723">
    <property type="entry name" value="Zn_ribbon_8"/>
    <property type="match status" value="1"/>
</dbReference>
<feature type="domain" description="Putative regulatory protein FmdB zinc ribbon" evidence="2">
    <location>
        <begin position="1"/>
        <end position="41"/>
    </location>
</feature>
<dbReference type="RefSeq" id="WP_338606574.1">
    <property type="nucleotide sequence ID" value="NZ_AP028679.1"/>
</dbReference>
<reference evidence="4" key="1">
    <citation type="journal article" date="2023" name="Arch. Microbiol.">
        <title>Desulfoferula mesophilus gen. nov. sp. nov., a mesophilic sulfate-reducing bacterium isolated from a brackish lake sediment.</title>
        <authorList>
            <person name="Watanabe T."/>
            <person name="Yabe T."/>
            <person name="Tsuji J.M."/>
            <person name="Fukui M."/>
        </authorList>
    </citation>
    <scope>NUCLEOTIDE SEQUENCE [LARGE SCALE GENOMIC DNA]</scope>
    <source>
        <strain evidence="4">12FAK</strain>
    </source>
</reference>
<dbReference type="PANTHER" id="PTHR34404">
    <property type="entry name" value="REGULATORY PROTEIN, FMDB FAMILY"/>
    <property type="match status" value="1"/>
</dbReference>
<feature type="region of interest" description="Disordered" evidence="1">
    <location>
        <begin position="60"/>
        <end position="98"/>
    </location>
</feature>
<evidence type="ECO:0000259" key="2">
    <source>
        <dbReference type="SMART" id="SM00834"/>
    </source>
</evidence>
<organism evidence="3 4">
    <name type="scientific">Desulfoferula mesophila</name>
    <dbReference type="NCBI Taxonomy" id="3058419"/>
    <lineage>
        <taxon>Bacteria</taxon>
        <taxon>Pseudomonadati</taxon>
        <taxon>Thermodesulfobacteriota</taxon>
        <taxon>Desulfarculia</taxon>
        <taxon>Desulfarculales</taxon>
        <taxon>Desulfarculaceae</taxon>
        <taxon>Desulfoferula</taxon>
    </lineage>
</organism>
<accession>A0AAU9ECV4</accession>
<proteinExistence type="predicted"/>
<dbReference type="EMBL" id="AP028679">
    <property type="protein sequence ID" value="BEQ14903.1"/>
    <property type="molecule type" value="Genomic_DNA"/>
</dbReference>
<feature type="compositionally biased region" description="Polar residues" evidence="1">
    <location>
        <begin position="60"/>
        <end position="76"/>
    </location>
</feature>
<keyword evidence="4" id="KW-1185">Reference proteome</keyword>
<feature type="compositionally biased region" description="Basic and acidic residues" evidence="1">
    <location>
        <begin position="82"/>
        <end position="98"/>
    </location>
</feature>
<evidence type="ECO:0000256" key="1">
    <source>
        <dbReference type="SAM" id="MobiDB-lite"/>
    </source>
</evidence>
<dbReference type="SMART" id="SM00834">
    <property type="entry name" value="CxxC_CXXC_SSSS"/>
    <property type="match status" value="1"/>
</dbReference>
<evidence type="ECO:0000313" key="3">
    <source>
        <dbReference type="EMBL" id="BEQ14903.1"/>
    </source>
</evidence>
<dbReference type="NCBIfam" id="TIGR02605">
    <property type="entry name" value="CxxC_CxxC_SSSS"/>
    <property type="match status" value="1"/>
</dbReference>
<evidence type="ECO:0000313" key="4">
    <source>
        <dbReference type="Proteomes" id="UP001366166"/>
    </source>
</evidence>
<dbReference type="AlphaFoldDB" id="A0AAU9ECV4"/>
<dbReference type="KEGG" id="dmp:FAK_19690"/>
<sequence length="98" mass="10495">MPVYEYECCNCNQVCEALQKVSDAPLKKCPQCGGKLKKIMSLNSFQLKGGGWYVTDYKGKNSSTAAPVESPASTDSAPKTDTAAKKETKPKAAKADKS</sequence>
<name>A0AAU9ECV4_9BACT</name>
<dbReference type="InterPro" id="IPR013429">
    <property type="entry name" value="Regulatory_FmdB_Zinc_ribbon"/>
</dbReference>
<gene>
    <name evidence="3" type="ORF">FAK_19690</name>
</gene>